<reference evidence="5 6" key="1">
    <citation type="submission" date="2019-08" db="EMBL/GenBank/DDBJ databases">
        <authorList>
            <person name="Alioto T."/>
            <person name="Alioto T."/>
            <person name="Gomez Garrido J."/>
        </authorList>
    </citation>
    <scope>NUCLEOTIDE SEQUENCE [LARGE SCALE GENOMIC DNA]</scope>
</reference>
<dbReference type="InterPro" id="IPR016197">
    <property type="entry name" value="Chromo-like_dom_sf"/>
</dbReference>
<gene>
    <name evidence="5" type="ORF">CINCED_3A003022</name>
</gene>
<keyword evidence="6" id="KW-1185">Reference proteome</keyword>
<feature type="region of interest" description="Disordered" evidence="3">
    <location>
        <begin position="1"/>
        <end position="48"/>
    </location>
</feature>
<dbReference type="CDD" id="cd00034">
    <property type="entry name" value="CSD"/>
    <property type="match status" value="1"/>
</dbReference>
<evidence type="ECO:0000313" key="5">
    <source>
        <dbReference type="EMBL" id="VVC42468.1"/>
    </source>
</evidence>
<protein>
    <submittedName>
        <fullName evidence="5">Chromo shadow domain,Chromo/chromo shadow domain,Chromo domain-like</fullName>
    </submittedName>
</protein>
<dbReference type="EMBL" id="CABPRJ010001954">
    <property type="protein sequence ID" value="VVC42468.1"/>
    <property type="molecule type" value="Genomic_DNA"/>
</dbReference>
<evidence type="ECO:0000256" key="1">
    <source>
        <dbReference type="ARBA" id="ARBA00004123"/>
    </source>
</evidence>
<dbReference type="Gene3D" id="2.40.50.40">
    <property type="match status" value="1"/>
</dbReference>
<keyword evidence="2" id="KW-0539">Nucleus</keyword>
<dbReference type="PROSITE" id="PS50013">
    <property type="entry name" value="CHROMO_2"/>
    <property type="match status" value="1"/>
</dbReference>
<evidence type="ECO:0000256" key="2">
    <source>
        <dbReference type="ARBA" id="ARBA00023242"/>
    </source>
</evidence>
<dbReference type="InterPro" id="IPR008251">
    <property type="entry name" value="Chromo_shadow_dom"/>
</dbReference>
<organism evidence="5 6">
    <name type="scientific">Cinara cedri</name>
    <dbReference type="NCBI Taxonomy" id="506608"/>
    <lineage>
        <taxon>Eukaryota</taxon>
        <taxon>Metazoa</taxon>
        <taxon>Ecdysozoa</taxon>
        <taxon>Arthropoda</taxon>
        <taxon>Hexapoda</taxon>
        <taxon>Insecta</taxon>
        <taxon>Pterygota</taxon>
        <taxon>Neoptera</taxon>
        <taxon>Paraneoptera</taxon>
        <taxon>Hemiptera</taxon>
        <taxon>Sternorrhyncha</taxon>
        <taxon>Aphidomorpha</taxon>
        <taxon>Aphidoidea</taxon>
        <taxon>Aphididae</taxon>
        <taxon>Lachninae</taxon>
        <taxon>Cinara</taxon>
    </lineage>
</organism>
<feature type="compositionally biased region" description="Acidic residues" evidence="3">
    <location>
        <begin position="16"/>
        <end position="43"/>
    </location>
</feature>
<dbReference type="Pfam" id="PF01393">
    <property type="entry name" value="Chromo_shadow"/>
    <property type="match status" value="1"/>
</dbReference>
<dbReference type="AlphaFoldDB" id="A0A5E4NC84"/>
<dbReference type="Proteomes" id="UP000325440">
    <property type="component" value="Unassembled WGS sequence"/>
</dbReference>
<dbReference type="InterPro" id="IPR000953">
    <property type="entry name" value="Chromo/chromo_shadow_dom"/>
</dbReference>
<evidence type="ECO:0000313" key="6">
    <source>
        <dbReference type="Proteomes" id="UP000325440"/>
    </source>
</evidence>
<name>A0A5E4NC84_9HEMI</name>
<dbReference type="GO" id="GO:0005634">
    <property type="term" value="C:nucleus"/>
    <property type="evidence" value="ECO:0007669"/>
    <property type="project" value="UniProtKB-SubCell"/>
</dbReference>
<evidence type="ECO:0000259" key="4">
    <source>
        <dbReference type="PROSITE" id="PS50013"/>
    </source>
</evidence>
<proteinExistence type="predicted"/>
<dbReference type="SUPFAM" id="SSF54160">
    <property type="entry name" value="Chromo domain-like"/>
    <property type="match status" value="1"/>
</dbReference>
<dbReference type="OrthoDB" id="273092at2759"/>
<feature type="compositionally biased region" description="Polar residues" evidence="3">
    <location>
        <begin position="1"/>
        <end position="15"/>
    </location>
</feature>
<accession>A0A5E4NC84</accession>
<evidence type="ECO:0000256" key="3">
    <source>
        <dbReference type="SAM" id="MobiDB-lite"/>
    </source>
</evidence>
<dbReference type="SMART" id="SM00300">
    <property type="entry name" value="ChSh"/>
    <property type="match status" value="1"/>
</dbReference>
<sequence>MHTKIINDTESTSGSEDMDHEDTETDQDSDYEEFGQHEDDDLPPPDILSVKEIPNCLKKVEKIIGTATDENGERLFLIKWKNIMEPELLPAAEANVRCTVEVIQFYENRIVWPATT</sequence>
<comment type="subcellular location">
    <subcellularLocation>
        <location evidence="1">Nucleus</location>
    </subcellularLocation>
</comment>
<dbReference type="GO" id="GO:0005694">
    <property type="term" value="C:chromosome"/>
    <property type="evidence" value="ECO:0007669"/>
    <property type="project" value="UniProtKB-ARBA"/>
</dbReference>
<feature type="domain" description="Chromo" evidence="4">
    <location>
        <begin position="58"/>
        <end position="116"/>
    </location>
</feature>